<name>A0AAP0FE54_9MAGN</name>
<sequence>MRCALYGAPLICLIRDILGTVMPHPMTESAWRCRDSATPTLWHPHSIAKQVKLNQESSTMHIYAPSKKFKTDEVRDEGLMSRVLGAQIETRAGRLDFDLGNSSYYTHSLTNAIEGIQKELGDATGGEA</sequence>
<dbReference type="AlphaFoldDB" id="A0AAP0FE54"/>
<keyword evidence="3" id="KW-1185">Reference proteome</keyword>
<evidence type="ECO:0000256" key="1">
    <source>
        <dbReference type="SAM" id="SignalP"/>
    </source>
</evidence>
<gene>
    <name evidence="2" type="ORF">Syun_024061</name>
</gene>
<evidence type="ECO:0000313" key="2">
    <source>
        <dbReference type="EMBL" id="KAK9108050.1"/>
    </source>
</evidence>
<dbReference type="EMBL" id="JBBNAF010000010">
    <property type="protein sequence ID" value="KAK9108050.1"/>
    <property type="molecule type" value="Genomic_DNA"/>
</dbReference>
<reference evidence="2 3" key="1">
    <citation type="submission" date="2024-01" db="EMBL/GenBank/DDBJ databases">
        <title>Genome assemblies of Stephania.</title>
        <authorList>
            <person name="Yang L."/>
        </authorList>
    </citation>
    <scope>NUCLEOTIDE SEQUENCE [LARGE SCALE GENOMIC DNA]</scope>
    <source>
        <strain evidence="2">YNDBR</strain>
        <tissue evidence="2">Leaf</tissue>
    </source>
</reference>
<accession>A0AAP0FE54</accession>
<protein>
    <submittedName>
        <fullName evidence="2">Uncharacterized protein</fullName>
    </submittedName>
</protein>
<dbReference type="Proteomes" id="UP001420932">
    <property type="component" value="Unassembled WGS sequence"/>
</dbReference>
<proteinExistence type="predicted"/>
<feature type="signal peptide" evidence="1">
    <location>
        <begin position="1"/>
        <end position="19"/>
    </location>
</feature>
<comment type="caution">
    <text evidence="2">The sequence shown here is derived from an EMBL/GenBank/DDBJ whole genome shotgun (WGS) entry which is preliminary data.</text>
</comment>
<keyword evidence="1" id="KW-0732">Signal</keyword>
<feature type="chain" id="PRO_5042944276" evidence="1">
    <location>
        <begin position="20"/>
        <end position="128"/>
    </location>
</feature>
<organism evidence="2 3">
    <name type="scientific">Stephania yunnanensis</name>
    <dbReference type="NCBI Taxonomy" id="152371"/>
    <lineage>
        <taxon>Eukaryota</taxon>
        <taxon>Viridiplantae</taxon>
        <taxon>Streptophyta</taxon>
        <taxon>Embryophyta</taxon>
        <taxon>Tracheophyta</taxon>
        <taxon>Spermatophyta</taxon>
        <taxon>Magnoliopsida</taxon>
        <taxon>Ranunculales</taxon>
        <taxon>Menispermaceae</taxon>
        <taxon>Menispermoideae</taxon>
        <taxon>Cissampelideae</taxon>
        <taxon>Stephania</taxon>
    </lineage>
</organism>
<evidence type="ECO:0000313" key="3">
    <source>
        <dbReference type="Proteomes" id="UP001420932"/>
    </source>
</evidence>